<proteinExistence type="predicted"/>
<dbReference type="GO" id="GO:0051301">
    <property type="term" value="P:cell division"/>
    <property type="evidence" value="ECO:0007669"/>
    <property type="project" value="UniProtKB-KW"/>
</dbReference>
<dbReference type="SUPFAM" id="SSF102829">
    <property type="entry name" value="Cell division protein ZapA-like"/>
    <property type="match status" value="1"/>
</dbReference>
<dbReference type="Pfam" id="PF05164">
    <property type="entry name" value="ZapA"/>
    <property type="match status" value="1"/>
</dbReference>
<keyword evidence="1" id="KW-0131">Cell cycle</keyword>
<dbReference type="EMBL" id="DXAV01000050">
    <property type="protein sequence ID" value="HIZ91627.1"/>
    <property type="molecule type" value="Genomic_DNA"/>
</dbReference>
<reference evidence="1" key="1">
    <citation type="journal article" date="2021" name="PeerJ">
        <title>Extensive microbial diversity within the chicken gut microbiome revealed by metagenomics and culture.</title>
        <authorList>
            <person name="Gilroy R."/>
            <person name="Ravi A."/>
            <person name="Getino M."/>
            <person name="Pursley I."/>
            <person name="Horton D.L."/>
            <person name="Alikhan N.F."/>
            <person name="Baker D."/>
            <person name="Gharbi K."/>
            <person name="Hall N."/>
            <person name="Watson M."/>
            <person name="Adriaenssens E.M."/>
            <person name="Foster-Nyarko E."/>
            <person name="Jarju S."/>
            <person name="Secka A."/>
            <person name="Antonio M."/>
            <person name="Oren A."/>
            <person name="Chaudhuri R.R."/>
            <person name="La Ragione R."/>
            <person name="Hildebrand F."/>
            <person name="Pallen M.J."/>
        </authorList>
    </citation>
    <scope>NUCLEOTIDE SEQUENCE</scope>
    <source>
        <strain evidence="1">CHK118-2852</strain>
    </source>
</reference>
<protein>
    <submittedName>
        <fullName evidence="1">Cell division protein ZapA</fullName>
    </submittedName>
</protein>
<comment type="caution">
    <text evidence="1">The sequence shown here is derived from an EMBL/GenBank/DDBJ whole genome shotgun (WGS) entry which is preliminary data.</text>
</comment>
<evidence type="ECO:0000313" key="2">
    <source>
        <dbReference type="Proteomes" id="UP000824108"/>
    </source>
</evidence>
<gene>
    <name evidence="1" type="ORF">H9807_05865</name>
</gene>
<sequence length="100" mass="11708">MNDKIKIHLQMAGRTYPLTIRRDEEETVREAARQVNVRLNAYRDYYPEAGSEQLLGMVAYQFALENLRIKDRQDTAPYTEKLKELTDVLEACFKDDGLRP</sequence>
<organism evidence="1 2">
    <name type="scientific">Candidatus Bacteroides merdavium</name>
    <dbReference type="NCBI Taxonomy" id="2838472"/>
    <lineage>
        <taxon>Bacteria</taxon>
        <taxon>Pseudomonadati</taxon>
        <taxon>Bacteroidota</taxon>
        <taxon>Bacteroidia</taxon>
        <taxon>Bacteroidales</taxon>
        <taxon>Bacteroidaceae</taxon>
        <taxon>Bacteroides</taxon>
    </lineage>
</organism>
<dbReference type="AlphaFoldDB" id="A0A9D2KE96"/>
<dbReference type="InterPro" id="IPR007838">
    <property type="entry name" value="Cell_div_ZapA-like"/>
</dbReference>
<accession>A0A9D2KE96</accession>
<dbReference type="InterPro" id="IPR036192">
    <property type="entry name" value="Cell_div_ZapA-like_sf"/>
</dbReference>
<keyword evidence="1" id="KW-0132">Cell division</keyword>
<name>A0A9D2KE96_9BACE</name>
<reference evidence="1" key="2">
    <citation type="submission" date="2021-04" db="EMBL/GenBank/DDBJ databases">
        <authorList>
            <person name="Gilroy R."/>
        </authorList>
    </citation>
    <scope>NUCLEOTIDE SEQUENCE</scope>
    <source>
        <strain evidence="1">CHK118-2852</strain>
    </source>
</reference>
<dbReference type="Proteomes" id="UP000824108">
    <property type="component" value="Unassembled WGS sequence"/>
</dbReference>
<evidence type="ECO:0000313" key="1">
    <source>
        <dbReference type="EMBL" id="HIZ91627.1"/>
    </source>
</evidence>